<dbReference type="EMBL" id="JAXCGZ010003011">
    <property type="protein sequence ID" value="KAK7083451.1"/>
    <property type="molecule type" value="Genomic_DNA"/>
</dbReference>
<feature type="compositionally biased region" description="Polar residues" evidence="1">
    <location>
        <begin position="215"/>
        <end position="239"/>
    </location>
</feature>
<gene>
    <name evidence="2" type="ORF">SK128_000855</name>
</gene>
<keyword evidence="3" id="KW-1185">Reference proteome</keyword>
<dbReference type="AlphaFoldDB" id="A0AAN9A7A5"/>
<comment type="caution">
    <text evidence="2">The sequence shown here is derived from an EMBL/GenBank/DDBJ whole genome shotgun (WGS) entry which is preliminary data.</text>
</comment>
<evidence type="ECO:0000313" key="2">
    <source>
        <dbReference type="EMBL" id="KAK7083451.1"/>
    </source>
</evidence>
<feature type="region of interest" description="Disordered" evidence="1">
    <location>
        <begin position="201"/>
        <end position="239"/>
    </location>
</feature>
<reference evidence="2 3" key="1">
    <citation type="submission" date="2023-11" db="EMBL/GenBank/DDBJ databases">
        <title>Halocaridina rubra genome assembly.</title>
        <authorList>
            <person name="Smith C."/>
        </authorList>
    </citation>
    <scope>NUCLEOTIDE SEQUENCE [LARGE SCALE GENOMIC DNA]</scope>
    <source>
        <strain evidence="2">EP-1</strain>
        <tissue evidence="2">Whole</tissue>
    </source>
</reference>
<dbReference type="Proteomes" id="UP001381693">
    <property type="component" value="Unassembled WGS sequence"/>
</dbReference>
<sequence length="239" mass="26241">MHKRVLDIENDFYEERKIPTASQLAANAARNNLLSMQLIRNKEWSKSSSNSGEKVKNNKLDEVEAMTMDSGSSKESKFSSDGESDGSSVSSSSSAAASTSRSKKRKRTKKPKKRIPKLKGKGDDSMDVFSKLILETGGFFLDSSEFGTKLRNLVQNQDYSGLARYAITIIDSKSIPMTQMLVANLIELIIRQREQIDELKKYSSGDGGEGIGQKTPFSSSTVAKHSSDNNIEGLTGVQV</sequence>
<feature type="compositionally biased region" description="Basic residues" evidence="1">
    <location>
        <begin position="101"/>
        <end position="119"/>
    </location>
</feature>
<evidence type="ECO:0000313" key="3">
    <source>
        <dbReference type="Proteomes" id="UP001381693"/>
    </source>
</evidence>
<proteinExistence type="predicted"/>
<name>A0AAN9A7A5_HALRR</name>
<accession>A0AAN9A7A5</accession>
<evidence type="ECO:0000256" key="1">
    <source>
        <dbReference type="SAM" id="MobiDB-lite"/>
    </source>
</evidence>
<feature type="compositionally biased region" description="Low complexity" evidence="1">
    <location>
        <begin position="81"/>
        <end position="100"/>
    </location>
</feature>
<protein>
    <submittedName>
        <fullName evidence="2">Uncharacterized protein</fullName>
    </submittedName>
</protein>
<feature type="compositionally biased region" description="Basic and acidic residues" evidence="1">
    <location>
        <begin position="53"/>
        <end position="62"/>
    </location>
</feature>
<organism evidence="2 3">
    <name type="scientific">Halocaridina rubra</name>
    <name type="common">Hawaiian red shrimp</name>
    <dbReference type="NCBI Taxonomy" id="373956"/>
    <lineage>
        <taxon>Eukaryota</taxon>
        <taxon>Metazoa</taxon>
        <taxon>Ecdysozoa</taxon>
        <taxon>Arthropoda</taxon>
        <taxon>Crustacea</taxon>
        <taxon>Multicrustacea</taxon>
        <taxon>Malacostraca</taxon>
        <taxon>Eumalacostraca</taxon>
        <taxon>Eucarida</taxon>
        <taxon>Decapoda</taxon>
        <taxon>Pleocyemata</taxon>
        <taxon>Caridea</taxon>
        <taxon>Atyoidea</taxon>
        <taxon>Atyidae</taxon>
        <taxon>Halocaridina</taxon>
    </lineage>
</organism>
<feature type="region of interest" description="Disordered" evidence="1">
    <location>
        <begin position="41"/>
        <end position="122"/>
    </location>
</feature>